<dbReference type="PROSITE" id="PS51013">
    <property type="entry name" value="PANNEXIN"/>
    <property type="match status" value="1"/>
</dbReference>
<dbReference type="GO" id="GO:0005921">
    <property type="term" value="C:gap junction"/>
    <property type="evidence" value="ECO:0007669"/>
    <property type="project" value="UniProtKB-SubCell"/>
</dbReference>
<evidence type="ECO:0000256" key="5">
    <source>
        <dbReference type="ARBA" id="ARBA00022692"/>
    </source>
</evidence>
<evidence type="ECO:0000256" key="1">
    <source>
        <dbReference type="ARBA" id="ARBA00004610"/>
    </source>
</evidence>
<evidence type="ECO:0000313" key="13">
    <source>
        <dbReference type="EMBL" id="ODM87103.1"/>
    </source>
</evidence>
<evidence type="ECO:0000256" key="11">
    <source>
        <dbReference type="ARBA" id="ARBA00023303"/>
    </source>
</evidence>
<dbReference type="STRING" id="48709.A0A1D2M2A2"/>
<keyword evidence="14" id="KW-1185">Reference proteome</keyword>
<evidence type="ECO:0000256" key="10">
    <source>
        <dbReference type="ARBA" id="ARBA00023136"/>
    </source>
</evidence>
<dbReference type="AlphaFoldDB" id="A0A1D2M2A2"/>
<gene>
    <name evidence="12" type="primary">inx</name>
    <name evidence="13" type="ORF">Ocin01_19579</name>
</gene>
<comment type="subcellular location">
    <subcellularLocation>
        <location evidence="1">Cell junction</location>
        <location evidence="1">Gap junction</location>
    </subcellularLocation>
    <subcellularLocation>
        <location evidence="2 12">Cell membrane</location>
        <topology evidence="2 12">Multi-pass membrane protein</topology>
    </subcellularLocation>
</comment>
<comment type="function">
    <text evidence="12">Structural component of the gap junctions.</text>
</comment>
<evidence type="ECO:0000256" key="7">
    <source>
        <dbReference type="ARBA" id="ARBA00022949"/>
    </source>
</evidence>
<dbReference type="Pfam" id="PF00876">
    <property type="entry name" value="Innexin"/>
    <property type="match status" value="1"/>
</dbReference>
<keyword evidence="6" id="KW-0303">Gap junction</keyword>
<sequence length="376" mass="43934">MLEILNTVSSLLKKKQVTIDTVANQLVHRLLFFCLVGFSAVSQLRQFSSEHLTCTTTREELKQSVDHYCTTLGTYTYPPLDDPTLWAANIEHRLRRNLSISAWVEAYPGIYPYRDIEPMRIYNRNSMFLPIFFIVMASISYFPNSWWRKVERKLMLHLVQELNQPCFDEEREDKQIESSGRHFIGSLKDHKRYALNYLMLHLFNASLLHIHLFLVYYIVDTDYVFYGYEAFNHLDVPPESRPHGLARRLTLAGKCEFRHWSMTMDLLLDNAICVIHLNKVYQLLMALYWWVVCLALIGTYVGLFSHGLKIICPALRRKELQYLVGADRNTDEEHAICRLNFGSGFVLYMMCKNMEPHIILKVLAEVSTSLDTSKDD</sequence>
<comment type="similarity">
    <text evidence="12">Belongs to the pannexin family.</text>
</comment>
<dbReference type="Proteomes" id="UP000094527">
    <property type="component" value="Unassembled WGS sequence"/>
</dbReference>
<reference evidence="13 14" key="1">
    <citation type="journal article" date="2016" name="Genome Biol. Evol.">
        <title>Gene Family Evolution Reflects Adaptation to Soil Environmental Stressors in the Genome of the Collembolan Orchesella cincta.</title>
        <authorList>
            <person name="Faddeeva-Vakhrusheva A."/>
            <person name="Derks M.F."/>
            <person name="Anvar S.Y."/>
            <person name="Agamennone V."/>
            <person name="Suring W."/>
            <person name="Smit S."/>
            <person name="van Straalen N.M."/>
            <person name="Roelofs D."/>
        </authorList>
    </citation>
    <scope>NUCLEOTIDE SEQUENCE [LARGE SCALE GENOMIC DNA]</scope>
    <source>
        <tissue evidence="13">Mixed pool</tissue>
    </source>
</reference>
<feature type="transmembrane region" description="Helical" evidence="12">
    <location>
        <begin position="287"/>
        <end position="308"/>
    </location>
</feature>
<dbReference type="GO" id="GO:0005886">
    <property type="term" value="C:plasma membrane"/>
    <property type="evidence" value="ECO:0007669"/>
    <property type="project" value="UniProtKB-SubCell"/>
</dbReference>
<evidence type="ECO:0000256" key="12">
    <source>
        <dbReference type="RuleBase" id="RU010713"/>
    </source>
</evidence>
<evidence type="ECO:0000256" key="6">
    <source>
        <dbReference type="ARBA" id="ARBA00022868"/>
    </source>
</evidence>
<comment type="caution">
    <text evidence="13">The sequence shown here is derived from an EMBL/GenBank/DDBJ whole genome shotgun (WGS) entry which is preliminary data.</text>
</comment>
<evidence type="ECO:0000256" key="3">
    <source>
        <dbReference type="ARBA" id="ARBA00022448"/>
    </source>
</evidence>
<keyword evidence="8 12" id="KW-1133">Transmembrane helix</keyword>
<evidence type="ECO:0000256" key="4">
    <source>
        <dbReference type="ARBA" id="ARBA00022475"/>
    </source>
</evidence>
<dbReference type="GO" id="GO:0034220">
    <property type="term" value="P:monoatomic ion transmembrane transport"/>
    <property type="evidence" value="ECO:0007669"/>
    <property type="project" value="UniProtKB-KW"/>
</dbReference>
<evidence type="ECO:0000313" key="14">
    <source>
        <dbReference type="Proteomes" id="UP000094527"/>
    </source>
</evidence>
<keyword evidence="4" id="KW-1003">Cell membrane</keyword>
<feature type="transmembrane region" description="Helical" evidence="12">
    <location>
        <begin position="197"/>
        <end position="219"/>
    </location>
</feature>
<accession>A0A1D2M2A2</accession>
<keyword evidence="10 12" id="KW-0472">Membrane</keyword>
<dbReference type="EMBL" id="LJIJ01006147">
    <property type="protein sequence ID" value="ODM87103.1"/>
    <property type="molecule type" value="Genomic_DNA"/>
</dbReference>
<keyword evidence="9 12" id="KW-0406">Ion transport</keyword>
<evidence type="ECO:0000256" key="2">
    <source>
        <dbReference type="ARBA" id="ARBA00004651"/>
    </source>
</evidence>
<name>A0A1D2M2A2_ORCCI</name>
<dbReference type="InterPro" id="IPR000990">
    <property type="entry name" value="Innexin"/>
</dbReference>
<evidence type="ECO:0000256" key="9">
    <source>
        <dbReference type="ARBA" id="ARBA00023065"/>
    </source>
</evidence>
<keyword evidence="3 12" id="KW-0813">Transport</keyword>
<dbReference type="PANTHER" id="PTHR11893:SF40">
    <property type="entry name" value="INNEXIN SHAKING-B"/>
    <property type="match status" value="1"/>
</dbReference>
<keyword evidence="7" id="KW-0965">Cell junction</keyword>
<dbReference type="GO" id="GO:0005243">
    <property type="term" value="F:gap junction channel activity"/>
    <property type="evidence" value="ECO:0007669"/>
    <property type="project" value="TreeGrafter"/>
</dbReference>
<dbReference type="PANTHER" id="PTHR11893">
    <property type="entry name" value="INNEXIN"/>
    <property type="match status" value="1"/>
</dbReference>
<proteinExistence type="inferred from homology"/>
<evidence type="ECO:0000256" key="8">
    <source>
        <dbReference type="ARBA" id="ARBA00022989"/>
    </source>
</evidence>
<dbReference type="OMA" id="NAICVIH"/>
<feature type="transmembrane region" description="Helical" evidence="12">
    <location>
        <begin position="127"/>
        <end position="147"/>
    </location>
</feature>
<keyword evidence="11 12" id="KW-0407">Ion channel</keyword>
<comment type="caution">
    <text evidence="12">Lacks conserved residue(s) required for the propagation of feature annotation.</text>
</comment>
<organism evidence="13 14">
    <name type="scientific">Orchesella cincta</name>
    <name type="common">Springtail</name>
    <name type="synonym">Podura cincta</name>
    <dbReference type="NCBI Taxonomy" id="48709"/>
    <lineage>
        <taxon>Eukaryota</taxon>
        <taxon>Metazoa</taxon>
        <taxon>Ecdysozoa</taxon>
        <taxon>Arthropoda</taxon>
        <taxon>Hexapoda</taxon>
        <taxon>Collembola</taxon>
        <taxon>Entomobryomorpha</taxon>
        <taxon>Entomobryoidea</taxon>
        <taxon>Orchesellidae</taxon>
        <taxon>Orchesellinae</taxon>
        <taxon>Orchesella</taxon>
    </lineage>
</organism>
<keyword evidence="5 12" id="KW-0812">Transmembrane</keyword>
<protein>
    <recommendedName>
        <fullName evidence="12">Innexin</fullName>
    </recommendedName>
</protein>